<feature type="non-terminal residue" evidence="2">
    <location>
        <position position="83"/>
    </location>
</feature>
<keyword evidence="2" id="KW-0647">Proteasome</keyword>
<protein>
    <submittedName>
        <fullName evidence="2">26S proteasome regulatory subunit 6A</fullName>
    </submittedName>
</protein>
<keyword evidence="3" id="KW-1185">Reference proteome</keyword>
<gene>
    <name evidence="2" type="primary">RPT5_1</name>
    <name evidence="2" type="ORF">LTR16_003599</name>
</gene>
<evidence type="ECO:0000256" key="1">
    <source>
        <dbReference type="SAM" id="MobiDB-lite"/>
    </source>
</evidence>
<comment type="caution">
    <text evidence="2">The sequence shown here is derived from an EMBL/GenBank/DDBJ whole genome shotgun (WGS) entry which is preliminary data.</text>
</comment>
<organism evidence="2 3">
    <name type="scientific">Cryomyces antarcticus</name>
    <dbReference type="NCBI Taxonomy" id="329879"/>
    <lineage>
        <taxon>Eukaryota</taxon>
        <taxon>Fungi</taxon>
        <taxon>Dikarya</taxon>
        <taxon>Ascomycota</taxon>
        <taxon>Pezizomycotina</taxon>
        <taxon>Dothideomycetes</taxon>
        <taxon>Dothideomycetes incertae sedis</taxon>
        <taxon>Cryomyces</taxon>
    </lineage>
</organism>
<sequence length="83" mass="9690">MSTLEDLDDLENEGKEEEQKKDENGDVEMSASDKKSEARKKEVREVDALIDSEILNSSTRDIMARKRLLENDTRIMRSEFQRL</sequence>
<name>A0ABR0LXS9_9PEZI</name>
<feature type="compositionally biased region" description="Basic and acidic residues" evidence="1">
    <location>
        <begin position="31"/>
        <end position="43"/>
    </location>
</feature>
<evidence type="ECO:0000313" key="3">
    <source>
        <dbReference type="Proteomes" id="UP001357485"/>
    </source>
</evidence>
<dbReference type="EMBL" id="JAVRRA010008600">
    <property type="protein sequence ID" value="KAK5256287.1"/>
    <property type="molecule type" value="Genomic_DNA"/>
</dbReference>
<accession>A0ABR0LXS9</accession>
<feature type="region of interest" description="Disordered" evidence="1">
    <location>
        <begin position="1"/>
        <end position="43"/>
    </location>
</feature>
<reference evidence="2 3" key="1">
    <citation type="submission" date="2023-08" db="EMBL/GenBank/DDBJ databases">
        <title>Black Yeasts Isolated from many extreme environments.</title>
        <authorList>
            <person name="Coleine C."/>
            <person name="Stajich J.E."/>
            <person name="Selbmann L."/>
        </authorList>
    </citation>
    <scope>NUCLEOTIDE SEQUENCE [LARGE SCALE GENOMIC DNA]</scope>
    <source>
        <strain evidence="2 3">CCFEE 536</strain>
    </source>
</reference>
<evidence type="ECO:0000313" key="2">
    <source>
        <dbReference type="EMBL" id="KAK5256287.1"/>
    </source>
</evidence>
<dbReference type="Proteomes" id="UP001357485">
    <property type="component" value="Unassembled WGS sequence"/>
</dbReference>
<proteinExistence type="predicted"/>
<feature type="compositionally biased region" description="Acidic residues" evidence="1">
    <location>
        <begin position="1"/>
        <end position="16"/>
    </location>
</feature>
<dbReference type="GO" id="GO:0000502">
    <property type="term" value="C:proteasome complex"/>
    <property type="evidence" value="ECO:0007669"/>
    <property type="project" value="UniProtKB-KW"/>
</dbReference>